<evidence type="ECO:0000256" key="2">
    <source>
        <dbReference type="SAM" id="MobiDB-lite"/>
    </source>
</evidence>
<evidence type="ECO:0000313" key="5">
    <source>
        <dbReference type="Proteomes" id="UP000029120"/>
    </source>
</evidence>
<feature type="domain" description="FHA" evidence="3">
    <location>
        <begin position="488"/>
        <end position="544"/>
    </location>
</feature>
<evidence type="ECO:0000259" key="3">
    <source>
        <dbReference type="PROSITE" id="PS50006"/>
    </source>
</evidence>
<dbReference type="GO" id="GO:0002151">
    <property type="term" value="F:G-quadruplex RNA binding"/>
    <property type="evidence" value="ECO:0007669"/>
    <property type="project" value="InterPro"/>
</dbReference>
<dbReference type="GO" id="GO:0071339">
    <property type="term" value="C:MLL1 complex"/>
    <property type="evidence" value="ECO:0007669"/>
    <property type="project" value="InterPro"/>
</dbReference>
<sequence length="583" mass="66481">MASHWNPQDDFILRNSIESGVSLESLAKGAVKFSRKFTISELTNRWHSLLYNPQVRSLSSSIGFELQYSAQFLAQSQDHDHHNTKRVRSQYYTARKSMRLEPPINNNATSDAAVADPDPEEEGNAFRDTAIGDFSGLDFDDLDIDNFHLHLDDTMEYTDEQDLDQDDDRFMNQFLNHNGEQIEDFYASDTTTRTEHVLFQEPFQDPLFQQPNTSFNQTTSQPHHQVVTPRQEETWIAPQSFGNVRSKQEEICHQSRRLYELDPHPEIKNGVIICILNRESDEIPENDDFNPQLYNPKARNSVIPSSSSLTRPPLPPIRGPSSSSQANGNDMIQRYGFGDSAVSTQANSSTVFRDSFTEQATPSFNAITSTTPLQHSPENGISGQTLSSAEMVTNAPLPDQEENNIEIESDEDFPSYSDVEAMILDMDLEPVGDRYELEARRNRNEEMLRKIMRLEQSAESYMNRDIASHGAFALLYGSSKYYINKPEVLLGRDTGEYQIDIDLGKLESGTGVSRKQALIRLKQDGSFEIKNLGKYSIWMNDTEIKKGEVVDLKNNCLIQIRKMTFVFEMNKTCVKRYLDGIRR</sequence>
<feature type="compositionally biased region" description="Polar residues" evidence="2">
    <location>
        <begin position="320"/>
        <end position="329"/>
    </location>
</feature>
<evidence type="ECO:0000313" key="4">
    <source>
        <dbReference type="EMBL" id="KFK41988.1"/>
    </source>
</evidence>
<evidence type="ECO:0000256" key="1">
    <source>
        <dbReference type="SAM" id="Coils"/>
    </source>
</evidence>
<accession>A0A087HIN6</accession>
<dbReference type="GO" id="GO:0031011">
    <property type="term" value="C:Ino80 complex"/>
    <property type="evidence" value="ECO:0007669"/>
    <property type="project" value="InterPro"/>
</dbReference>
<dbReference type="Pfam" id="PF13325">
    <property type="entry name" value="MCRS_N"/>
    <property type="match status" value="1"/>
</dbReference>
<dbReference type="InterPro" id="IPR000253">
    <property type="entry name" value="FHA_dom"/>
</dbReference>
<name>A0A087HIN6_ARAAL</name>
<dbReference type="EMBL" id="CM002870">
    <property type="protein sequence ID" value="KFK41988.1"/>
    <property type="molecule type" value="Genomic_DNA"/>
</dbReference>
<dbReference type="eggNOG" id="KOG2293">
    <property type="taxonomic scope" value="Eukaryota"/>
</dbReference>
<dbReference type="InterPro" id="IPR025999">
    <property type="entry name" value="MCRS_N"/>
</dbReference>
<dbReference type="OMA" id="ASAPPWI"/>
<feature type="coiled-coil region" evidence="1">
    <location>
        <begin position="437"/>
        <end position="464"/>
    </location>
</feature>
<dbReference type="AlphaFoldDB" id="A0A087HIN6"/>
<dbReference type="PANTHER" id="PTHR13233">
    <property type="entry name" value="MICROSPHERULE PROTEIN 1"/>
    <property type="match status" value="1"/>
</dbReference>
<dbReference type="Proteomes" id="UP000029120">
    <property type="component" value="Chromosome 2"/>
</dbReference>
<dbReference type="SUPFAM" id="SSF49879">
    <property type="entry name" value="SMAD/FHA domain"/>
    <property type="match status" value="1"/>
</dbReference>
<dbReference type="PROSITE" id="PS50006">
    <property type="entry name" value="FHA_DOMAIN"/>
    <property type="match status" value="1"/>
</dbReference>
<gene>
    <name evidence="4" type="ordered locus">AALP_Aa2g197700</name>
</gene>
<dbReference type="GO" id="GO:0045944">
    <property type="term" value="P:positive regulation of transcription by RNA polymerase II"/>
    <property type="evidence" value="ECO:0007669"/>
    <property type="project" value="TreeGrafter"/>
</dbReference>
<organism evidence="4 5">
    <name type="scientific">Arabis alpina</name>
    <name type="common">Alpine rock-cress</name>
    <dbReference type="NCBI Taxonomy" id="50452"/>
    <lineage>
        <taxon>Eukaryota</taxon>
        <taxon>Viridiplantae</taxon>
        <taxon>Streptophyta</taxon>
        <taxon>Embryophyta</taxon>
        <taxon>Tracheophyta</taxon>
        <taxon>Spermatophyta</taxon>
        <taxon>Magnoliopsida</taxon>
        <taxon>eudicotyledons</taxon>
        <taxon>Gunneridae</taxon>
        <taxon>Pentapetalae</taxon>
        <taxon>rosids</taxon>
        <taxon>malvids</taxon>
        <taxon>Brassicales</taxon>
        <taxon>Brassicaceae</taxon>
        <taxon>Arabideae</taxon>
        <taxon>Arabis</taxon>
    </lineage>
</organism>
<protein>
    <recommendedName>
        <fullName evidence="3">FHA domain-containing protein</fullName>
    </recommendedName>
</protein>
<dbReference type="Pfam" id="PF00498">
    <property type="entry name" value="FHA"/>
    <property type="match status" value="1"/>
</dbReference>
<dbReference type="PANTHER" id="PTHR13233:SF8">
    <property type="entry name" value="FORKHEAD-ASSOCIATED (FHA) DOMAIN-CONTAINING PROTEIN"/>
    <property type="match status" value="1"/>
</dbReference>
<feature type="region of interest" description="Disordered" evidence="2">
    <location>
        <begin position="286"/>
        <end position="329"/>
    </location>
</feature>
<dbReference type="Gramene" id="KFK41988">
    <property type="protein sequence ID" value="KFK41988"/>
    <property type="gene ID" value="AALP_AA2G197700"/>
</dbReference>
<keyword evidence="1" id="KW-0175">Coiled coil</keyword>
<dbReference type="InterPro" id="IPR037912">
    <property type="entry name" value="MCRS1"/>
</dbReference>
<dbReference type="OrthoDB" id="10262769at2759"/>
<proteinExistence type="predicted"/>
<dbReference type="Gene3D" id="2.60.200.20">
    <property type="match status" value="1"/>
</dbReference>
<keyword evidence="5" id="KW-1185">Reference proteome</keyword>
<dbReference type="GO" id="GO:0044545">
    <property type="term" value="C:NSL complex"/>
    <property type="evidence" value="ECO:0007669"/>
    <property type="project" value="TreeGrafter"/>
</dbReference>
<dbReference type="InterPro" id="IPR008984">
    <property type="entry name" value="SMAD_FHA_dom_sf"/>
</dbReference>
<reference evidence="5" key="1">
    <citation type="journal article" date="2015" name="Nat. Plants">
        <title>Genome expansion of Arabis alpina linked with retrotransposition and reduced symmetric DNA methylation.</title>
        <authorList>
            <person name="Willing E.M."/>
            <person name="Rawat V."/>
            <person name="Mandakova T."/>
            <person name="Maumus F."/>
            <person name="James G.V."/>
            <person name="Nordstroem K.J."/>
            <person name="Becker C."/>
            <person name="Warthmann N."/>
            <person name="Chica C."/>
            <person name="Szarzynska B."/>
            <person name="Zytnicki M."/>
            <person name="Albani M.C."/>
            <person name="Kiefer C."/>
            <person name="Bergonzi S."/>
            <person name="Castaings L."/>
            <person name="Mateos J.L."/>
            <person name="Berns M.C."/>
            <person name="Bujdoso N."/>
            <person name="Piofczyk T."/>
            <person name="de Lorenzo L."/>
            <person name="Barrero-Sicilia C."/>
            <person name="Mateos I."/>
            <person name="Piednoel M."/>
            <person name="Hagmann J."/>
            <person name="Chen-Min-Tao R."/>
            <person name="Iglesias-Fernandez R."/>
            <person name="Schuster S.C."/>
            <person name="Alonso-Blanco C."/>
            <person name="Roudier F."/>
            <person name="Carbonero P."/>
            <person name="Paz-Ares J."/>
            <person name="Davis S.J."/>
            <person name="Pecinka A."/>
            <person name="Quesneville H."/>
            <person name="Colot V."/>
            <person name="Lysak M.A."/>
            <person name="Weigel D."/>
            <person name="Coupland G."/>
            <person name="Schneeberger K."/>
        </authorList>
    </citation>
    <scope>NUCLEOTIDE SEQUENCE [LARGE SCALE GENOMIC DNA]</scope>
    <source>
        <strain evidence="5">cv. Pajares</strain>
    </source>
</reference>
<feature type="region of interest" description="Disordered" evidence="2">
    <location>
        <begin position="101"/>
        <end position="123"/>
    </location>
</feature>